<reference evidence="4 5" key="1">
    <citation type="submission" date="2020-04" db="EMBL/GenBank/DDBJ databases">
        <title>Description of novel Gluconacetobacter.</title>
        <authorList>
            <person name="Sombolestani A."/>
        </authorList>
    </citation>
    <scope>NUCLEOTIDE SEQUENCE [LARGE SCALE GENOMIC DNA]</scope>
    <source>
        <strain evidence="4 5">LMG 21311</strain>
    </source>
</reference>
<name>A0A7W4PFB8_9PROT</name>
<sequence length="392" mass="40769">MSRSLARLVVLVAGVLSLAGCSALPGTGPIEADVLSSQDKPGHNPLGFRIVPLTPATVSVLESEQLPSLSTLDATAPALGANGTIGPGDELSISVFEVGSGLFASGNSAAGARTRSSSAPDTPASNVTMLPPIGVDQHGDIPFPYIGNLHAAGMTESELGKAIASHLAGLAQDPQVLVHILTDLHNSVIVSGDIHHPGRQFLTLAHEGLLDIVAMAGGATHSTEDSIVLLSRKGVTGRVPLRTLENDPTQNIPLMPGDQVQVIYLPRTYTVFGAAHVTETPFNTPVLTLAQAAARIGGPDDARADPNAVFLFRFESNPVAGKLGLSPRPGGVPIIYKLDMMEPTAYFLAGKVAMKDKDLIYVANAKTDRLYKLVNLIGTLVSPAMSAAWVAK</sequence>
<keyword evidence="1 2" id="KW-0732">Signal</keyword>
<feature type="chain" id="PRO_5031182168" evidence="2">
    <location>
        <begin position="24"/>
        <end position="392"/>
    </location>
</feature>
<dbReference type="PANTHER" id="PTHR33619">
    <property type="entry name" value="POLYSACCHARIDE EXPORT PROTEIN GFCE-RELATED"/>
    <property type="match status" value="1"/>
</dbReference>
<dbReference type="PROSITE" id="PS51257">
    <property type="entry name" value="PROKAR_LIPOPROTEIN"/>
    <property type="match status" value="1"/>
</dbReference>
<organism evidence="4 5">
    <name type="scientific">Gluconacetobacter azotocaptans</name>
    <dbReference type="NCBI Taxonomy" id="142834"/>
    <lineage>
        <taxon>Bacteria</taxon>
        <taxon>Pseudomonadati</taxon>
        <taxon>Pseudomonadota</taxon>
        <taxon>Alphaproteobacteria</taxon>
        <taxon>Acetobacterales</taxon>
        <taxon>Acetobacteraceae</taxon>
        <taxon>Gluconacetobacter</taxon>
    </lineage>
</organism>
<dbReference type="InterPro" id="IPR049712">
    <property type="entry name" value="Poly_export"/>
</dbReference>
<dbReference type="EMBL" id="JABEQF010000001">
    <property type="protein sequence ID" value="MBB2188716.1"/>
    <property type="molecule type" value="Genomic_DNA"/>
</dbReference>
<dbReference type="Proteomes" id="UP000555756">
    <property type="component" value="Unassembled WGS sequence"/>
</dbReference>
<dbReference type="AlphaFoldDB" id="A0A7W4PFB8"/>
<dbReference type="PANTHER" id="PTHR33619:SF3">
    <property type="entry name" value="POLYSACCHARIDE EXPORT PROTEIN GFCE-RELATED"/>
    <property type="match status" value="1"/>
</dbReference>
<dbReference type="Pfam" id="PF02563">
    <property type="entry name" value="Poly_export"/>
    <property type="match status" value="1"/>
</dbReference>
<evidence type="ECO:0000256" key="1">
    <source>
        <dbReference type="ARBA" id="ARBA00022729"/>
    </source>
</evidence>
<evidence type="ECO:0000259" key="3">
    <source>
        <dbReference type="Pfam" id="PF02563"/>
    </source>
</evidence>
<evidence type="ECO:0000256" key="2">
    <source>
        <dbReference type="SAM" id="SignalP"/>
    </source>
</evidence>
<comment type="caution">
    <text evidence="4">The sequence shown here is derived from an EMBL/GenBank/DDBJ whole genome shotgun (WGS) entry which is preliminary data.</text>
</comment>
<keyword evidence="5" id="KW-1185">Reference proteome</keyword>
<protein>
    <submittedName>
        <fullName evidence="4">Polysaccharide export protein</fullName>
    </submittedName>
</protein>
<dbReference type="InterPro" id="IPR003715">
    <property type="entry name" value="Poly_export_N"/>
</dbReference>
<evidence type="ECO:0000313" key="4">
    <source>
        <dbReference type="EMBL" id="MBB2188716.1"/>
    </source>
</evidence>
<evidence type="ECO:0000313" key="5">
    <source>
        <dbReference type="Proteomes" id="UP000555756"/>
    </source>
</evidence>
<accession>A0A7W4PFB8</accession>
<feature type="signal peptide" evidence="2">
    <location>
        <begin position="1"/>
        <end position="23"/>
    </location>
</feature>
<dbReference type="Gene3D" id="3.30.1950.10">
    <property type="entry name" value="wza like domain"/>
    <property type="match status" value="1"/>
</dbReference>
<proteinExistence type="predicted"/>
<dbReference type="GO" id="GO:0015159">
    <property type="term" value="F:polysaccharide transmembrane transporter activity"/>
    <property type="evidence" value="ECO:0007669"/>
    <property type="project" value="InterPro"/>
</dbReference>
<gene>
    <name evidence="4" type="ORF">HLH34_01895</name>
</gene>
<feature type="domain" description="Polysaccharide export protein N-terminal" evidence="3">
    <location>
        <begin position="83"/>
        <end position="180"/>
    </location>
</feature>
<dbReference type="Gene3D" id="3.10.560.10">
    <property type="entry name" value="Outer membrane lipoprotein wza domain like"/>
    <property type="match status" value="2"/>
</dbReference>